<comment type="caution">
    <text evidence="2">The sequence shown here is derived from an EMBL/GenBank/DDBJ whole genome shotgun (WGS) entry which is preliminary data.</text>
</comment>
<dbReference type="OrthoDB" id="744361at2"/>
<dbReference type="InterPro" id="IPR029044">
    <property type="entry name" value="Nucleotide-diphossugar_trans"/>
</dbReference>
<dbReference type="GO" id="GO:0016740">
    <property type="term" value="F:transferase activity"/>
    <property type="evidence" value="ECO:0007669"/>
    <property type="project" value="UniProtKB-KW"/>
</dbReference>
<dbReference type="RefSeq" id="WP_041877638.1">
    <property type="nucleotide sequence ID" value="NZ_CP157278.1"/>
</dbReference>
<dbReference type="Gene3D" id="3.90.550.10">
    <property type="entry name" value="Spore Coat Polysaccharide Biosynthesis Protein SpsA, Chain A"/>
    <property type="match status" value="1"/>
</dbReference>
<dbReference type="AlphaFoldDB" id="A0A0D0GRE5"/>
<feature type="domain" description="Glycosyltransferase 2-like" evidence="1">
    <location>
        <begin position="13"/>
        <end position="140"/>
    </location>
</feature>
<accession>A0A0D0GRE5</accession>
<keyword evidence="3" id="KW-1185">Reference proteome</keyword>
<gene>
    <name evidence="2" type="ORF">TH53_01360</name>
</gene>
<dbReference type="CDD" id="cd00761">
    <property type="entry name" value="Glyco_tranf_GTA_type"/>
    <property type="match status" value="1"/>
</dbReference>
<dbReference type="SUPFAM" id="SSF53448">
    <property type="entry name" value="Nucleotide-diphospho-sugar transferases"/>
    <property type="match status" value="1"/>
</dbReference>
<evidence type="ECO:0000313" key="2">
    <source>
        <dbReference type="EMBL" id="KIO78770.1"/>
    </source>
</evidence>
<dbReference type="EMBL" id="JXRA01000006">
    <property type="protein sequence ID" value="KIO78770.1"/>
    <property type="molecule type" value="Genomic_DNA"/>
</dbReference>
<dbReference type="STRING" id="1503925.TH53_01360"/>
<keyword evidence="2" id="KW-0808">Transferase</keyword>
<dbReference type="Proteomes" id="UP000032049">
    <property type="component" value="Unassembled WGS sequence"/>
</dbReference>
<sequence length="266" mass="31258">MTNPAYNFPEVTLLITHYNRCKSLERLLKAFKDLNCHFDDIVVSDDGSQKAHLQYIQELQSTYQFRLITTPVNKGLGNNINKGQDSVNTEYTLYIQEDFVPKATFPEHFTNALQIMQQDKKWDMVTLYSYSPYPYMTPYKLGFSEKVFHLAPWYTNNLKFYLYGDHPHLRRSTFLKDFGRYPEGLNGDQTEMQMSFAFIKNKGRCLFYDDHYGLLTQENSAEEPSTATFRKSWRGGNSIPLVIAKWIYAKYKFLKLNFQLLTKTVK</sequence>
<name>A0A0D0GRE5_9SPHI</name>
<reference evidence="2 3" key="1">
    <citation type="submission" date="2015-01" db="EMBL/GenBank/DDBJ databases">
        <title>Draft genome sequence of Pedobacter sp. NL19 isolated from sludge of an effluent treatment pond in an abandoned uranium mine.</title>
        <authorList>
            <person name="Santos T."/>
            <person name="Caetano T."/>
            <person name="Covas C."/>
            <person name="Cruz A."/>
            <person name="Mendo S."/>
        </authorList>
    </citation>
    <scope>NUCLEOTIDE SEQUENCE [LARGE SCALE GENOMIC DNA]</scope>
    <source>
        <strain evidence="2 3">NL19</strain>
    </source>
</reference>
<evidence type="ECO:0000313" key="3">
    <source>
        <dbReference type="Proteomes" id="UP000032049"/>
    </source>
</evidence>
<dbReference type="InterPro" id="IPR001173">
    <property type="entry name" value="Glyco_trans_2-like"/>
</dbReference>
<proteinExistence type="predicted"/>
<protein>
    <submittedName>
        <fullName evidence="2">Glycosyl transferase family 2</fullName>
    </submittedName>
</protein>
<evidence type="ECO:0000259" key="1">
    <source>
        <dbReference type="Pfam" id="PF00535"/>
    </source>
</evidence>
<dbReference type="Pfam" id="PF00535">
    <property type="entry name" value="Glycos_transf_2"/>
    <property type="match status" value="1"/>
</dbReference>
<organism evidence="2 3">
    <name type="scientific">Pedobacter lusitanus</name>
    <dbReference type="NCBI Taxonomy" id="1503925"/>
    <lineage>
        <taxon>Bacteria</taxon>
        <taxon>Pseudomonadati</taxon>
        <taxon>Bacteroidota</taxon>
        <taxon>Sphingobacteriia</taxon>
        <taxon>Sphingobacteriales</taxon>
        <taxon>Sphingobacteriaceae</taxon>
        <taxon>Pedobacter</taxon>
    </lineage>
</organism>